<dbReference type="SUPFAM" id="SSF53335">
    <property type="entry name" value="S-adenosyl-L-methionine-dependent methyltransferases"/>
    <property type="match status" value="1"/>
</dbReference>
<dbReference type="SUPFAM" id="SSF48452">
    <property type="entry name" value="TPR-like"/>
    <property type="match status" value="1"/>
</dbReference>
<name>A0A3B1CN61_9ZZZZ</name>
<dbReference type="Gene3D" id="3.40.50.150">
    <property type="entry name" value="Vaccinia Virus protein VP39"/>
    <property type="match status" value="1"/>
</dbReference>
<accession>A0A3B1CN61</accession>
<dbReference type="InterPro" id="IPR011990">
    <property type="entry name" value="TPR-like_helical_dom_sf"/>
</dbReference>
<organism evidence="1">
    <name type="scientific">hydrothermal vent metagenome</name>
    <dbReference type="NCBI Taxonomy" id="652676"/>
    <lineage>
        <taxon>unclassified sequences</taxon>
        <taxon>metagenomes</taxon>
        <taxon>ecological metagenomes</taxon>
    </lineage>
</organism>
<dbReference type="AlphaFoldDB" id="A0A3B1CN61"/>
<sequence length="464" mass="50750">MRRIFQIFVCVLTLTCASISAFGQAVEDEKTVFTETNEQGEVKVVESRGGLAHRLYLNGRIIASTGDETGRRATYPLVLAPANKKVLFHGLGSGAEVAAAILGGAETIDVISNNKAIVTATKFFSGSHRGAQMDKTNVINSNGNWPNKGAYDIIIAGLTFAGTDDDYKAVTLESFKRGAKLLSPNGVMALWLPLGKIHNATMRSITSAFFTVFPSASAWYGDINPVNSWVLLMGSRKNIGYNAKKISARLSAIAPTGYLAEGENTYSFLSFYISDSKKAQNIVKGVSPFSESDIALIKTQPSKSDIVQSVENFMFWRIYRTPVTEIVASTKPIKEKLLSYFRGRGMIIEGRKTAVRGKVANEIEWYDKAAIKAPEDDHLALSYLAVGLRYYKSGLLGNAATLIEKAKKIAPDRPRIRFYLGRTYEKMGNSTKAIAEFSALKKIAPGYRQGVTIKRHDGTPATPR</sequence>
<proteinExistence type="predicted"/>
<dbReference type="Gene3D" id="1.25.40.10">
    <property type="entry name" value="Tetratricopeptide repeat domain"/>
    <property type="match status" value="1"/>
</dbReference>
<gene>
    <name evidence="1" type="ORF">MNBD_NITROSPINAE01-906</name>
</gene>
<evidence type="ECO:0000313" key="1">
    <source>
        <dbReference type="EMBL" id="VAX18157.1"/>
    </source>
</evidence>
<dbReference type="InterPro" id="IPR029063">
    <property type="entry name" value="SAM-dependent_MTases_sf"/>
</dbReference>
<protein>
    <submittedName>
        <fullName evidence="1">Uncharacterized protein</fullName>
    </submittedName>
</protein>
<reference evidence="1" key="1">
    <citation type="submission" date="2018-06" db="EMBL/GenBank/DDBJ databases">
        <authorList>
            <person name="Zhirakovskaya E."/>
        </authorList>
    </citation>
    <scope>NUCLEOTIDE SEQUENCE</scope>
</reference>
<dbReference type="CDD" id="cd02440">
    <property type="entry name" value="AdoMet_MTases"/>
    <property type="match status" value="1"/>
</dbReference>
<dbReference type="EMBL" id="UOGC01000065">
    <property type="protein sequence ID" value="VAX18157.1"/>
    <property type="molecule type" value="Genomic_DNA"/>
</dbReference>